<protein>
    <submittedName>
        <fullName evidence="2">Protein of uncharacterized function (DUF3019)</fullName>
    </submittedName>
</protein>
<feature type="chain" id="PRO_5016846029" evidence="1">
    <location>
        <begin position="27"/>
        <end position="136"/>
    </location>
</feature>
<evidence type="ECO:0000256" key="1">
    <source>
        <dbReference type="SAM" id="SignalP"/>
    </source>
</evidence>
<dbReference type="InterPro" id="IPR021559">
    <property type="entry name" value="DUF3019"/>
</dbReference>
<dbReference type="Pfam" id="PF11456">
    <property type="entry name" value="DUF3019"/>
    <property type="match status" value="1"/>
</dbReference>
<evidence type="ECO:0000313" key="2">
    <source>
        <dbReference type="EMBL" id="SUI78783.1"/>
    </source>
</evidence>
<keyword evidence="1" id="KW-0732">Signal</keyword>
<dbReference type="RefSeq" id="WP_115406219.1">
    <property type="nucleotide sequence ID" value="NZ_UGYV01000001.1"/>
</dbReference>
<reference evidence="2 3" key="1">
    <citation type="submission" date="2018-06" db="EMBL/GenBank/DDBJ databases">
        <authorList>
            <consortium name="Pathogen Informatics"/>
            <person name="Doyle S."/>
        </authorList>
    </citation>
    <scope>NUCLEOTIDE SEQUENCE [LARGE SCALE GENOMIC DNA]</scope>
    <source>
        <strain evidence="2 3">NCTC10736</strain>
    </source>
</reference>
<accession>A0A380AE20</accession>
<evidence type="ECO:0000313" key="3">
    <source>
        <dbReference type="Proteomes" id="UP000255061"/>
    </source>
</evidence>
<gene>
    <name evidence="2" type="ORF">NCTC10736_02220</name>
</gene>
<dbReference type="AlphaFoldDB" id="A0A380AE20"/>
<name>A0A380AE20_9GAMM</name>
<organism evidence="2 3">
    <name type="scientific">Shewanella morhuae</name>
    <dbReference type="NCBI Taxonomy" id="365591"/>
    <lineage>
        <taxon>Bacteria</taxon>
        <taxon>Pseudomonadati</taxon>
        <taxon>Pseudomonadota</taxon>
        <taxon>Gammaproteobacteria</taxon>
        <taxon>Alteromonadales</taxon>
        <taxon>Shewanellaceae</taxon>
        <taxon>Shewanella</taxon>
    </lineage>
</organism>
<proteinExistence type="predicted"/>
<sequence>MTLSQLSWLALIGLSLSLVSPHLAQANSRDAVLKLTPEICITSLDNQACEIDIELHWTLAKNELVCILSDNIAYPKWCSDSVLTNTLQMKIHTSTDIEFIMVSKDSNQTLASAKLKITSAAQPQVRRRYRNPWSLF</sequence>
<feature type="signal peptide" evidence="1">
    <location>
        <begin position="1"/>
        <end position="26"/>
    </location>
</feature>
<dbReference type="Proteomes" id="UP000255061">
    <property type="component" value="Unassembled WGS sequence"/>
</dbReference>
<dbReference type="EMBL" id="UGYV01000001">
    <property type="protein sequence ID" value="SUI78783.1"/>
    <property type="molecule type" value="Genomic_DNA"/>
</dbReference>